<dbReference type="PROSITE" id="PS50157">
    <property type="entry name" value="ZINC_FINGER_C2H2_2"/>
    <property type="match status" value="2"/>
</dbReference>
<dbReference type="PANTHER" id="PTHR24376">
    <property type="entry name" value="ZINC FINGER PROTEIN"/>
    <property type="match status" value="1"/>
</dbReference>
<organism evidence="9 10">
    <name type="scientific">Meganyctiphanes norvegica</name>
    <name type="common">Northern krill</name>
    <name type="synonym">Thysanopoda norvegica</name>
    <dbReference type="NCBI Taxonomy" id="48144"/>
    <lineage>
        <taxon>Eukaryota</taxon>
        <taxon>Metazoa</taxon>
        <taxon>Ecdysozoa</taxon>
        <taxon>Arthropoda</taxon>
        <taxon>Crustacea</taxon>
        <taxon>Multicrustacea</taxon>
        <taxon>Malacostraca</taxon>
        <taxon>Eumalacostraca</taxon>
        <taxon>Eucarida</taxon>
        <taxon>Euphausiacea</taxon>
        <taxon>Euphausiidae</taxon>
        <taxon>Meganyctiphanes</taxon>
    </lineage>
</organism>
<dbReference type="GO" id="GO:0008270">
    <property type="term" value="F:zinc ion binding"/>
    <property type="evidence" value="ECO:0007669"/>
    <property type="project" value="UniProtKB-KW"/>
</dbReference>
<feature type="domain" description="C2H2-type" evidence="8">
    <location>
        <begin position="40"/>
        <end position="68"/>
    </location>
</feature>
<dbReference type="InterPro" id="IPR013087">
    <property type="entry name" value="Znf_C2H2_type"/>
</dbReference>
<dbReference type="GO" id="GO:0005634">
    <property type="term" value="C:nucleus"/>
    <property type="evidence" value="ECO:0007669"/>
    <property type="project" value="UniProtKB-SubCell"/>
</dbReference>
<reference evidence="9 10" key="1">
    <citation type="submission" date="2024-05" db="EMBL/GenBank/DDBJ databases">
        <authorList>
            <person name="Wallberg A."/>
        </authorList>
    </citation>
    <scope>NUCLEOTIDE SEQUENCE [LARGE SCALE GENOMIC DNA]</scope>
</reference>
<dbReference type="Proteomes" id="UP001497623">
    <property type="component" value="Unassembled WGS sequence"/>
</dbReference>
<evidence type="ECO:0000259" key="8">
    <source>
        <dbReference type="PROSITE" id="PS50157"/>
    </source>
</evidence>
<dbReference type="SMART" id="SM00355">
    <property type="entry name" value="ZnF_C2H2"/>
    <property type="match status" value="7"/>
</dbReference>
<feature type="domain" description="C2H2-type" evidence="8">
    <location>
        <begin position="9"/>
        <end position="37"/>
    </location>
</feature>
<dbReference type="PROSITE" id="PS00028">
    <property type="entry name" value="ZINC_FINGER_C2H2_1"/>
    <property type="match status" value="6"/>
</dbReference>
<keyword evidence="2" id="KW-0479">Metal-binding</keyword>
<comment type="caution">
    <text evidence="9">The sequence shown here is derived from an EMBL/GenBank/DDBJ whole genome shotgun (WGS) entry which is preliminary data.</text>
</comment>
<proteinExistence type="predicted"/>
<dbReference type="Gene3D" id="3.30.160.60">
    <property type="entry name" value="Classic Zinc Finger"/>
    <property type="match status" value="2"/>
</dbReference>
<dbReference type="InterPro" id="IPR036236">
    <property type="entry name" value="Znf_C2H2_sf"/>
</dbReference>
<evidence type="ECO:0000256" key="5">
    <source>
        <dbReference type="ARBA" id="ARBA00022833"/>
    </source>
</evidence>
<keyword evidence="10" id="KW-1185">Reference proteome</keyword>
<dbReference type="EMBL" id="CAXKWB010003150">
    <property type="protein sequence ID" value="CAL4068453.1"/>
    <property type="molecule type" value="Genomic_DNA"/>
</dbReference>
<feature type="non-terminal residue" evidence="9">
    <location>
        <position position="316"/>
    </location>
</feature>
<comment type="subcellular location">
    <subcellularLocation>
        <location evidence="1">Nucleus</location>
    </subcellularLocation>
</comment>
<keyword evidence="3" id="KW-0677">Repeat</keyword>
<evidence type="ECO:0000313" key="9">
    <source>
        <dbReference type="EMBL" id="CAL4068453.1"/>
    </source>
</evidence>
<keyword evidence="6" id="KW-0539">Nucleus</keyword>
<name>A0AAV2Q4S9_MEGNR</name>
<protein>
    <recommendedName>
        <fullName evidence="8">C2H2-type domain-containing protein</fullName>
    </recommendedName>
</protein>
<evidence type="ECO:0000256" key="4">
    <source>
        <dbReference type="ARBA" id="ARBA00022771"/>
    </source>
</evidence>
<evidence type="ECO:0000256" key="1">
    <source>
        <dbReference type="ARBA" id="ARBA00004123"/>
    </source>
</evidence>
<evidence type="ECO:0000256" key="2">
    <source>
        <dbReference type="ARBA" id="ARBA00022723"/>
    </source>
</evidence>
<dbReference type="Pfam" id="PF00096">
    <property type="entry name" value="zf-C2H2"/>
    <property type="match status" value="1"/>
</dbReference>
<evidence type="ECO:0000313" key="10">
    <source>
        <dbReference type="Proteomes" id="UP001497623"/>
    </source>
</evidence>
<dbReference type="SUPFAM" id="SSF57667">
    <property type="entry name" value="beta-beta-alpha zinc fingers"/>
    <property type="match status" value="2"/>
</dbReference>
<dbReference type="GO" id="GO:0001228">
    <property type="term" value="F:DNA-binding transcription activator activity, RNA polymerase II-specific"/>
    <property type="evidence" value="ECO:0007669"/>
    <property type="project" value="TreeGrafter"/>
</dbReference>
<keyword evidence="5" id="KW-0862">Zinc</keyword>
<evidence type="ECO:0000256" key="6">
    <source>
        <dbReference type="ARBA" id="ARBA00023242"/>
    </source>
</evidence>
<dbReference type="PANTHER" id="PTHR24376:SF235">
    <property type="entry name" value="C2H2-TYPE DOMAIN-CONTAINING PROTEIN"/>
    <property type="match status" value="1"/>
</dbReference>
<accession>A0AAV2Q4S9</accession>
<evidence type="ECO:0000256" key="7">
    <source>
        <dbReference type="PROSITE-ProRule" id="PRU00042"/>
    </source>
</evidence>
<keyword evidence="4 7" id="KW-0863">Zinc-finger</keyword>
<gene>
    <name evidence="9" type="ORF">MNOR_LOCUS7255</name>
</gene>
<sequence length="316" mass="36738">MAPINKKPIVCHFCPQEFTQVSSRKRHIHHIHINEGKKLFECKYCGTGYSNKANQIRHENEIHCTANENEVQSLQCVISVSTNVKTIFCSFCPQSFVSNSSKLRHERMKHGVKSFHCSYCTVLLPSKISKTYHENDVHGVKIGVTKDILENEFIYHLNTVPDNVYNENDESQNIEENVDPLPLDVNENVVDDVDEDTRNEVHGFVNKNVDTIICSFCPQQFSHLKSKVRHERNKHMDTEKKIECRICSKVFIRKCGKDKHENLFHGVFDFEVKKKGSIRCTDCRVHFNTVKDLRTHRTLKHNENMSSKILKFEHIS</sequence>
<dbReference type="GO" id="GO:0000978">
    <property type="term" value="F:RNA polymerase II cis-regulatory region sequence-specific DNA binding"/>
    <property type="evidence" value="ECO:0007669"/>
    <property type="project" value="TreeGrafter"/>
</dbReference>
<evidence type="ECO:0000256" key="3">
    <source>
        <dbReference type="ARBA" id="ARBA00022737"/>
    </source>
</evidence>
<dbReference type="AlphaFoldDB" id="A0AAV2Q4S9"/>